<evidence type="ECO:0000313" key="1">
    <source>
        <dbReference type="EMBL" id="KAI4330465.1"/>
    </source>
</evidence>
<gene>
    <name evidence="1" type="ORF">MLD38_028754</name>
</gene>
<organism evidence="1 2">
    <name type="scientific">Melastoma candidum</name>
    <dbReference type="NCBI Taxonomy" id="119954"/>
    <lineage>
        <taxon>Eukaryota</taxon>
        <taxon>Viridiplantae</taxon>
        <taxon>Streptophyta</taxon>
        <taxon>Embryophyta</taxon>
        <taxon>Tracheophyta</taxon>
        <taxon>Spermatophyta</taxon>
        <taxon>Magnoliopsida</taxon>
        <taxon>eudicotyledons</taxon>
        <taxon>Gunneridae</taxon>
        <taxon>Pentapetalae</taxon>
        <taxon>rosids</taxon>
        <taxon>malvids</taxon>
        <taxon>Myrtales</taxon>
        <taxon>Melastomataceae</taxon>
        <taxon>Melastomatoideae</taxon>
        <taxon>Melastomateae</taxon>
        <taxon>Melastoma</taxon>
    </lineage>
</organism>
<reference evidence="2" key="1">
    <citation type="journal article" date="2023" name="Front. Plant Sci.">
        <title>Chromosomal-level genome assembly of Melastoma candidum provides insights into trichome evolution.</title>
        <authorList>
            <person name="Zhong Y."/>
            <person name="Wu W."/>
            <person name="Sun C."/>
            <person name="Zou P."/>
            <person name="Liu Y."/>
            <person name="Dai S."/>
            <person name="Zhou R."/>
        </authorList>
    </citation>
    <scope>NUCLEOTIDE SEQUENCE [LARGE SCALE GENOMIC DNA]</scope>
</reference>
<proteinExistence type="predicted"/>
<evidence type="ECO:0000313" key="2">
    <source>
        <dbReference type="Proteomes" id="UP001057402"/>
    </source>
</evidence>
<comment type="caution">
    <text evidence="1">The sequence shown here is derived from an EMBL/GenBank/DDBJ whole genome shotgun (WGS) entry which is preliminary data.</text>
</comment>
<accession>A0ACB9N2S8</accession>
<dbReference type="EMBL" id="CM042887">
    <property type="protein sequence ID" value="KAI4330465.1"/>
    <property type="molecule type" value="Genomic_DNA"/>
</dbReference>
<keyword evidence="2" id="KW-1185">Reference proteome</keyword>
<name>A0ACB9N2S8_9MYRT</name>
<sequence length="173" mass="19004">MLCFGAQGCLQETRPVEESKKKFQAIQHANAVLSDANNRFMCDVGAHDRDDDDEDDQKMAIMMRQDKECGDTGAFSPRPYRSLDPGMCSSLSPSSSSFYGSYRVGTSLNNKRSSSEMSKGTVTAHGSPSFSGSYQSFCFGLSLPIDWVPKWENFIVGLRSFHGTSIVRVSSNA</sequence>
<protein>
    <submittedName>
        <fullName evidence="1">Uncharacterized protein</fullName>
    </submittedName>
</protein>
<dbReference type="Proteomes" id="UP001057402">
    <property type="component" value="Chromosome 8"/>
</dbReference>